<dbReference type="RefSeq" id="WP_048385442.1">
    <property type="nucleotide sequence ID" value="NZ_CP011494.1"/>
</dbReference>
<dbReference type="GO" id="GO:0005886">
    <property type="term" value="C:plasma membrane"/>
    <property type="evidence" value="ECO:0007669"/>
    <property type="project" value="UniProtKB-SubCell"/>
</dbReference>
<keyword evidence="1" id="KW-1133">Transmembrane helix</keyword>
<keyword evidence="1" id="KW-0472">Membrane</keyword>
<feature type="transmembrane region" description="Helical" evidence="1">
    <location>
        <begin position="204"/>
        <end position="227"/>
    </location>
</feature>
<dbReference type="KEGG" id="mpq:ABA45_08860"/>
<dbReference type="GO" id="GO:0003834">
    <property type="term" value="F:beta-carotene 15,15'-dioxygenase activity"/>
    <property type="evidence" value="ECO:0007669"/>
    <property type="project" value="UniProtKB-EC"/>
</dbReference>
<comment type="subcellular location">
    <subcellularLocation>
        <location evidence="1">Cell membrane</location>
        <topology evidence="1">Multi-pass membrane protein</topology>
    </subcellularLocation>
</comment>
<feature type="binding site" evidence="1">
    <location>
        <position position="117"/>
    </location>
    <ligand>
        <name>Fe cation</name>
        <dbReference type="ChEBI" id="CHEBI:24875"/>
    </ligand>
</feature>
<dbReference type="STRING" id="330734.ABA45_08860"/>
<feature type="transmembrane region" description="Helical" evidence="1">
    <location>
        <begin position="20"/>
        <end position="41"/>
    </location>
</feature>
<dbReference type="Proteomes" id="UP000036406">
    <property type="component" value="Chromosome"/>
</dbReference>
<comment type="similarity">
    <text evidence="1">Belongs to the Brp/Blh beta-carotene diooxygenase family.</text>
</comment>
<feature type="transmembrane region" description="Helical" evidence="1">
    <location>
        <begin position="172"/>
        <end position="192"/>
    </location>
</feature>
<keyword evidence="1" id="KW-1003">Cell membrane</keyword>
<keyword evidence="1" id="KW-0408">Iron</keyword>
<keyword evidence="1" id="KW-0479">Metal-binding</keyword>
<name>A0A0H4I488_9GAMM</name>
<feature type="transmembrane region" description="Helical" evidence="1">
    <location>
        <begin position="294"/>
        <end position="314"/>
    </location>
</feature>
<dbReference type="NCBIfam" id="TIGR03753">
    <property type="entry name" value="blh_monoox"/>
    <property type="match status" value="1"/>
</dbReference>
<keyword evidence="3" id="KW-1185">Reference proteome</keyword>
<accession>A0A0H4I488</accession>
<feature type="binding site" evidence="1">
    <location>
        <position position="62"/>
    </location>
    <ligand>
        <name>Fe cation</name>
        <dbReference type="ChEBI" id="CHEBI:24875"/>
    </ligand>
</feature>
<reference evidence="2 3" key="1">
    <citation type="submission" date="2015-05" db="EMBL/GenBank/DDBJ databases">
        <title>Complete genome of Marinobacter psychrophilus strain 20041T isolated from sea-ice of the Canadian Basin.</title>
        <authorList>
            <person name="Song L."/>
            <person name="Ren L."/>
            <person name="Yu Y."/>
            <person name="Wang X."/>
        </authorList>
    </citation>
    <scope>NUCLEOTIDE SEQUENCE [LARGE SCALE GENOMIC DNA]</scope>
    <source>
        <strain evidence="2 3">20041</strain>
    </source>
</reference>
<keyword evidence="1" id="KW-0812">Transmembrane</keyword>
<comment type="function">
    <text evidence="1">Catalyzes the cleavage of beta-carotene at its central double bond (15,15') to yield two molecules of all-trans-retinal.</text>
</comment>
<dbReference type="PATRIC" id="fig|330734.3.peg.1858"/>
<comment type="catalytic activity">
    <reaction evidence="1">
        <text>all-trans-beta-carotene + O2 = 2 all-trans-retinal</text>
        <dbReference type="Rhea" id="RHEA:32887"/>
        <dbReference type="ChEBI" id="CHEBI:15379"/>
        <dbReference type="ChEBI" id="CHEBI:17579"/>
        <dbReference type="ChEBI" id="CHEBI:17898"/>
        <dbReference type="EC" id="1.13.11.63"/>
    </reaction>
</comment>
<feature type="transmembrane region" description="Helical" evidence="1">
    <location>
        <begin position="260"/>
        <end position="282"/>
    </location>
</feature>
<feature type="binding site" evidence="1">
    <location>
        <position position="235"/>
    </location>
    <ligand>
        <name>Fe cation</name>
        <dbReference type="ChEBI" id="CHEBI:24875"/>
    </ligand>
</feature>
<dbReference type="HAMAP" id="MF_02093">
    <property type="entry name" value="Beta_carotene_diox"/>
    <property type="match status" value="1"/>
</dbReference>
<dbReference type="EC" id="1.13.11.63" evidence="1"/>
<dbReference type="InterPro" id="IPR022270">
    <property type="entry name" value="Blh_diox"/>
</dbReference>
<protein>
    <recommendedName>
        <fullName evidence="1">Probable beta-carotene 15,15'-dioxygenase</fullName>
        <ecNumber evidence="1">1.13.11.63</ecNumber>
    </recommendedName>
</protein>
<gene>
    <name evidence="2" type="ORF">ABA45_08860</name>
</gene>
<dbReference type="Pfam" id="PF15461">
    <property type="entry name" value="BCD"/>
    <property type="match status" value="1"/>
</dbReference>
<feature type="transmembrane region" description="Helical" evidence="1">
    <location>
        <begin position="85"/>
        <end position="111"/>
    </location>
</feature>
<evidence type="ECO:0000313" key="3">
    <source>
        <dbReference type="Proteomes" id="UP000036406"/>
    </source>
</evidence>
<dbReference type="GO" id="GO:0005506">
    <property type="term" value="F:iron ion binding"/>
    <property type="evidence" value="ECO:0007669"/>
    <property type="project" value="UniProtKB-UniRule"/>
</dbReference>
<evidence type="ECO:0000313" key="2">
    <source>
        <dbReference type="EMBL" id="AKO52515.1"/>
    </source>
</evidence>
<keyword evidence="1" id="KW-0560">Oxidoreductase</keyword>
<dbReference type="GO" id="GO:0010436">
    <property type="term" value="F:carotenoid dioxygenase activity"/>
    <property type="evidence" value="ECO:0007669"/>
    <property type="project" value="UniProtKB-UniRule"/>
</dbReference>
<dbReference type="EMBL" id="CP011494">
    <property type="protein sequence ID" value="AKO52515.1"/>
    <property type="molecule type" value="Genomic_DNA"/>
</dbReference>
<sequence>MVTNTANSGNLLYWSSAGRSYQFTILVIACLALGGSFFLPVLSIEQQFWIVIVPIGVFGLSHGGADTSILKKLTATSKSNVLLLLLAYMLASLAFVALIWTLPLVALLVFLGMSVWHFGYTDEAFLSSERDLLLRCLSGSMAVLGPILGHPQQTSELFSWLIKIETSAVLDVLVWMGPLLAGLWLLGFAYMMLRKSNRPSLRVLAEWCLVGATLIVLPPLLSFAFYFCVIHSMRHFLAISEHCLLSNQKSLAKAFPARKIIPSTLGALVLAIVAWGIIVWIEPSPSLLTEAIRVMFWALAALTFPHAIIVRLWWDQRPAE</sequence>
<feature type="binding site" evidence="1">
    <location>
        <position position="231"/>
    </location>
    <ligand>
        <name>Fe cation</name>
        <dbReference type="ChEBI" id="CHEBI:24875"/>
    </ligand>
</feature>
<feature type="transmembrane region" description="Helical" evidence="1">
    <location>
        <begin position="48"/>
        <end position="65"/>
    </location>
</feature>
<keyword evidence="1" id="KW-0223">Dioxygenase</keyword>
<comment type="cofactor">
    <cofactor evidence="1">
        <name>Fe(2+)</name>
        <dbReference type="ChEBI" id="CHEBI:29033"/>
    </cofactor>
</comment>
<organism evidence="2 3">
    <name type="scientific">Marinobacter psychrophilus</name>
    <dbReference type="NCBI Taxonomy" id="330734"/>
    <lineage>
        <taxon>Bacteria</taxon>
        <taxon>Pseudomonadati</taxon>
        <taxon>Pseudomonadota</taxon>
        <taxon>Gammaproteobacteria</taxon>
        <taxon>Pseudomonadales</taxon>
        <taxon>Marinobacteraceae</taxon>
        <taxon>Marinobacter</taxon>
    </lineage>
</organism>
<proteinExistence type="inferred from homology"/>
<evidence type="ECO:0000256" key="1">
    <source>
        <dbReference type="HAMAP-Rule" id="MF_02093"/>
    </source>
</evidence>
<dbReference type="AlphaFoldDB" id="A0A0H4I488"/>
<dbReference type="GO" id="GO:0016121">
    <property type="term" value="P:carotene catabolic process"/>
    <property type="evidence" value="ECO:0007669"/>
    <property type="project" value="UniProtKB-UniRule"/>
</dbReference>